<feature type="transmembrane region" description="Helical" evidence="1">
    <location>
        <begin position="123"/>
        <end position="147"/>
    </location>
</feature>
<feature type="transmembrane region" description="Helical" evidence="1">
    <location>
        <begin position="12"/>
        <end position="38"/>
    </location>
</feature>
<feature type="domain" description="DUF6534" evidence="2">
    <location>
        <begin position="169"/>
        <end position="253"/>
    </location>
</feature>
<proteinExistence type="predicted"/>
<dbReference type="VEuPathDB" id="FungiDB:BD410DRAFT_380052"/>
<gene>
    <name evidence="3" type="ORF">BD410DRAFT_380052</name>
</gene>
<dbReference type="STRING" id="50990.A0A4Y7PY72"/>
<dbReference type="PANTHER" id="PTHR40465:SF1">
    <property type="entry name" value="DUF6534 DOMAIN-CONTAINING PROTEIN"/>
    <property type="match status" value="1"/>
</dbReference>
<name>A0A4Y7PY72_9AGAM</name>
<dbReference type="OrthoDB" id="2745105at2759"/>
<organism evidence="3 4">
    <name type="scientific">Rickenella mellea</name>
    <dbReference type="NCBI Taxonomy" id="50990"/>
    <lineage>
        <taxon>Eukaryota</taxon>
        <taxon>Fungi</taxon>
        <taxon>Dikarya</taxon>
        <taxon>Basidiomycota</taxon>
        <taxon>Agaricomycotina</taxon>
        <taxon>Agaricomycetes</taxon>
        <taxon>Hymenochaetales</taxon>
        <taxon>Rickenellaceae</taxon>
        <taxon>Rickenella</taxon>
    </lineage>
</organism>
<evidence type="ECO:0000313" key="4">
    <source>
        <dbReference type="Proteomes" id="UP000294933"/>
    </source>
</evidence>
<evidence type="ECO:0000259" key="2">
    <source>
        <dbReference type="Pfam" id="PF20152"/>
    </source>
</evidence>
<dbReference type="AlphaFoldDB" id="A0A4Y7PY72"/>
<feature type="transmembrane region" description="Helical" evidence="1">
    <location>
        <begin position="229"/>
        <end position="250"/>
    </location>
</feature>
<accession>A0A4Y7PY72</accession>
<protein>
    <recommendedName>
        <fullName evidence="2">DUF6534 domain-containing protein</fullName>
    </recommendedName>
</protein>
<reference evidence="3 4" key="1">
    <citation type="submission" date="2018-06" db="EMBL/GenBank/DDBJ databases">
        <title>A transcriptomic atlas of mushroom development highlights an independent origin of complex multicellularity.</title>
        <authorList>
            <consortium name="DOE Joint Genome Institute"/>
            <person name="Krizsan K."/>
            <person name="Almasi E."/>
            <person name="Merenyi Z."/>
            <person name="Sahu N."/>
            <person name="Viragh M."/>
            <person name="Koszo T."/>
            <person name="Mondo S."/>
            <person name="Kiss B."/>
            <person name="Balint B."/>
            <person name="Kues U."/>
            <person name="Barry K."/>
            <person name="Hegedus J.C."/>
            <person name="Henrissat B."/>
            <person name="Johnson J."/>
            <person name="Lipzen A."/>
            <person name="Ohm R."/>
            <person name="Nagy I."/>
            <person name="Pangilinan J."/>
            <person name="Yan J."/>
            <person name="Xiong Y."/>
            <person name="Grigoriev I.V."/>
            <person name="Hibbett D.S."/>
            <person name="Nagy L.G."/>
        </authorList>
    </citation>
    <scope>NUCLEOTIDE SEQUENCE [LARGE SCALE GENOMIC DNA]</scope>
    <source>
        <strain evidence="3 4">SZMC22713</strain>
    </source>
</reference>
<keyword evidence="1" id="KW-1133">Transmembrane helix</keyword>
<dbReference type="EMBL" id="ML170189">
    <property type="protein sequence ID" value="TDL20344.1"/>
    <property type="molecule type" value="Genomic_DNA"/>
</dbReference>
<feature type="transmembrane region" description="Helical" evidence="1">
    <location>
        <begin position="95"/>
        <end position="116"/>
    </location>
</feature>
<dbReference type="PANTHER" id="PTHR40465">
    <property type="entry name" value="CHROMOSOME 1, WHOLE GENOME SHOTGUN SEQUENCE"/>
    <property type="match status" value="1"/>
</dbReference>
<feature type="transmembrane region" description="Helical" evidence="1">
    <location>
        <begin position="159"/>
        <end position="183"/>
    </location>
</feature>
<dbReference type="Pfam" id="PF20152">
    <property type="entry name" value="DUF6534"/>
    <property type="match status" value="1"/>
</dbReference>
<evidence type="ECO:0000256" key="1">
    <source>
        <dbReference type="SAM" id="Phobius"/>
    </source>
</evidence>
<keyword evidence="1" id="KW-0812">Transmembrane</keyword>
<dbReference type="Proteomes" id="UP000294933">
    <property type="component" value="Unassembled WGS sequence"/>
</dbReference>
<feature type="transmembrane region" description="Helical" evidence="1">
    <location>
        <begin position="50"/>
        <end position="75"/>
    </location>
</feature>
<sequence>MASPGHLRFDNTLGVILIGTIISSMLYGITNVQTFIYFQRPSKDPKYLRGLIAFLWILDTVHMAFIACTDYYYMVDNYLNPLALISPTWSFKSEIILTHTSDFIVRSIFAWRIWILSGRNWKLLLSVMTLAMIDLVGGLGFGIKSYFYETFADFHKIAWVIYATLGINVVADLWTATSLCYLLNRSRSGIKRTDSMISKLMVYCINTGLLTSVFSIGCFVSYATMPTNFVFVAFYAQLPKLYLNALLATLNARGALRERVNHTQFMGSSSPPVFHPSNAISSQAQSEIEKADTHHHHLSFHTAAQVMDIHSQDFQNLHRQGDYKGTLV</sequence>
<keyword evidence="4" id="KW-1185">Reference proteome</keyword>
<dbReference type="InterPro" id="IPR045339">
    <property type="entry name" value="DUF6534"/>
</dbReference>
<evidence type="ECO:0000313" key="3">
    <source>
        <dbReference type="EMBL" id="TDL20344.1"/>
    </source>
</evidence>
<keyword evidence="1" id="KW-0472">Membrane</keyword>
<feature type="transmembrane region" description="Helical" evidence="1">
    <location>
        <begin position="203"/>
        <end position="223"/>
    </location>
</feature>